<sequence length="99" mass="11291">VMPRLKMNFYKRQLVGIDVDECWMKATTFLLNSKVGTFPFVYLGLPIGTDLRKKITYFLGKMRGIGKVSIALAFIFFSSSIYVSKDIIIILESLPKSFL</sequence>
<dbReference type="OrthoDB" id="1435780at2759"/>
<evidence type="ECO:0000313" key="3">
    <source>
        <dbReference type="Proteomes" id="UP000257109"/>
    </source>
</evidence>
<protein>
    <recommendedName>
        <fullName evidence="4">Reverse transcriptase domain-containing protein</fullName>
    </recommendedName>
</protein>
<dbReference type="EMBL" id="QJKJ01002938">
    <property type="protein sequence ID" value="RDY00659.1"/>
    <property type="molecule type" value="Genomic_DNA"/>
</dbReference>
<evidence type="ECO:0008006" key="4">
    <source>
        <dbReference type="Google" id="ProtNLM"/>
    </source>
</evidence>
<keyword evidence="1" id="KW-1133">Transmembrane helix</keyword>
<accession>A0A371HCX3</accession>
<reference evidence="2" key="1">
    <citation type="submission" date="2018-05" db="EMBL/GenBank/DDBJ databases">
        <title>Draft genome of Mucuna pruriens seed.</title>
        <authorList>
            <person name="Nnadi N.E."/>
            <person name="Vos R."/>
            <person name="Hasami M.H."/>
            <person name="Devisetty U.K."/>
            <person name="Aguiy J.C."/>
        </authorList>
    </citation>
    <scope>NUCLEOTIDE SEQUENCE [LARGE SCALE GENOMIC DNA]</scope>
    <source>
        <strain evidence="2">JCA_2017</strain>
    </source>
</reference>
<evidence type="ECO:0000256" key="1">
    <source>
        <dbReference type="SAM" id="Phobius"/>
    </source>
</evidence>
<name>A0A371HCX3_MUCPR</name>
<proteinExistence type="predicted"/>
<keyword evidence="3" id="KW-1185">Reference proteome</keyword>
<feature type="non-terminal residue" evidence="2">
    <location>
        <position position="1"/>
    </location>
</feature>
<gene>
    <name evidence="2" type="ORF">CR513_16132</name>
</gene>
<feature type="transmembrane region" description="Helical" evidence="1">
    <location>
        <begin position="68"/>
        <end position="91"/>
    </location>
</feature>
<keyword evidence="1" id="KW-0812">Transmembrane</keyword>
<evidence type="ECO:0000313" key="2">
    <source>
        <dbReference type="EMBL" id="RDY00659.1"/>
    </source>
</evidence>
<dbReference type="AlphaFoldDB" id="A0A371HCX3"/>
<comment type="caution">
    <text evidence="2">The sequence shown here is derived from an EMBL/GenBank/DDBJ whole genome shotgun (WGS) entry which is preliminary data.</text>
</comment>
<keyword evidence="1" id="KW-0472">Membrane</keyword>
<dbReference type="Proteomes" id="UP000257109">
    <property type="component" value="Unassembled WGS sequence"/>
</dbReference>
<organism evidence="2 3">
    <name type="scientific">Mucuna pruriens</name>
    <name type="common">Velvet bean</name>
    <name type="synonym">Dolichos pruriens</name>
    <dbReference type="NCBI Taxonomy" id="157652"/>
    <lineage>
        <taxon>Eukaryota</taxon>
        <taxon>Viridiplantae</taxon>
        <taxon>Streptophyta</taxon>
        <taxon>Embryophyta</taxon>
        <taxon>Tracheophyta</taxon>
        <taxon>Spermatophyta</taxon>
        <taxon>Magnoliopsida</taxon>
        <taxon>eudicotyledons</taxon>
        <taxon>Gunneridae</taxon>
        <taxon>Pentapetalae</taxon>
        <taxon>rosids</taxon>
        <taxon>fabids</taxon>
        <taxon>Fabales</taxon>
        <taxon>Fabaceae</taxon>
        <taxon>Papilionoideae</taxon>
        <taxon>50 kb inversion clade</taxon>
        <taxon>NPAAA clade</taxon>
        <taxon>indigoferoid/millettioid clade</taxon>
        <taxon>Phaseoleae</taxon>
        <taxon>Mucuna</taxon>
    </lineage>
</organism>